<dbReference type="InterPro" id="IPR036291">
    <property type="entry name" value="NAD(P)-bd_dom_sf"/>
</dbReference>
<keyword evidence="2" id="KW-0560">Oxidoreductase</keyword>
<dbReference type="InterPro" id="IPR050259">
    <property type="entry name" value="SDR"/>
</dbReference>
<dbReference type="PANTHER" id="PTHR42879">
    <property type="entry name" value="3-OXOACYL-(ACYL-CARRIER-PROTEIN) REDUCTASE"/>
    <property type="match status" value="1"/>
</dbReference>
<name>A0ABV9JSE0_9BACI</name>
<dbReference type="PROSITE" id="PS00061">
    <property type="entry name" value="ADH_SHORT"/>
    <property type="match status" value="1"/>
</dbReference>
<dbReference type="InterPro" id="IPR002347">
    <property type="entry name" value="SDR_fam"/>
</dbReference>
<dbReference type="Gene3D" id="3.40.50.720">
    <property type="entry name" value="NAD(P)-binding Rossmann-like Domain"/>
    <property type="match status" value="1"/>
</dbReference>
<dbReference type="GO" id="GO:0016491">
    <property type="term" value="F:oxidoreductase activity"/>
    <property type="evidence" value="ECO:0007669"/>
    <property type="project" value="UniProtKB-KW"/>
</dbReference>
<dbReference type="RefSeq" id="WP_256705367.1">
    <property type="nucleotide sequence ID" value="NZ_JBHSFT010000001.1"/>
</dbReference>
<accession>A0ABV9JSE0</accession>
<dbReference type="EMBL" id="JBHSFT010000001">
    <property type="protein sequence ID" value="MFC4660680.1"/>
    <property type="molecule type" value="Genomic_DNA"/>
</dbReference>
<comment type="similarity">
    <text evidence="1">Belongs to the short-chain dehydrogenases/reductases (SDR) family.</text>
</comment>
<gene>
    <name evidence="2" type="ORF">ACFO3P_00340</name>
</gene>
<evidence type="ECO:0000256" key="1">
    <source>
        <dbReference type="ARBA" id="ARBA00006484"/>
    </source>
</evidence>
<sequence>MEDLKGKKAIVTGAVQGLGKAMAKGLLECGVKVCILDISSNLKNTVSELKAKGYEAEGLQVDLSDRDTLVDSFSEALNLLDEELDILVNNAGIHKPQPALTLAVEDFQSILDINVTSVFRLSQLAAEEMRKKKRGRIINIASVLALQGGYNASAYSSSKGAVTQLTKSLSNEWAKEGINVNAIAPGYFHTELNRFILEDEARYNSLVSRIPANRFGNPEELSGIVQFLSSEKSNYINGAVIPVDGGFIGR</sequence>
<keyword evidence="3" id="KW-1185">Reference proteome</keyword>
<protein>
    <submittedName>
        <fullName evidence="2">SDR family NAD(P)-dependent oxidoreductase</fullName>
        <ecNumber evidence="2">1.1.1.-</ecNumber>
    </submittedName>
</protein>
<proteinExistence type="inferred from homology"/>
<dbReference type="PRINTS" id="PR00081">
    <property type="entry name" value="GDHRDH"/>
</dbReference>
<dbReference type="SUPFAM" id="SSF51735">
    <property type="entry name" value="NAD(P)-binding Rossmann-fold domains"/>
    <property type="match status" value="1"/>
</dbReference>
<evidence type="ECO:0000313" key="2">
    <source>
        <dbReference type="EMBL" id="MFC4660680.1"/>
    </source>
</evidence>
<dbReference type="Proteomes" id="UP001595988">
    <property type="component" value="Unassembled WGS sequence"/>
</dbReference>
<dbReference type="PANTHER" id="PTHR42879:SF2">
    <property type="entry name" value="3-OXOACYL-[ACYL-CARRIER-PROTEIN] REDUCTASE FABG"/>
    <property type="match status" value="1"/>
</dbReference>
<evidence type="ECO:0000313" key="3">
    <source>
        <dbReference type="Proteomes" id="UP001595988"/>
    </source>
</evidence>
<dbReference type="InterPro" id="IPR020904">
    <property type="entry name" value="Sc_DH/Rdtase_CS"/>
</dbReference>
<dbReference type="EC" id="1.1.1.-" evidence="2"/>
<reference evidence="3" key="1">
    <citation type="journal article" date="2019" name="Int. J. Syst. Evol. Microbiol.">
        <title>The Global Catalogue of Microorganisms (GCM) 10K type strain sequencing project: providing services to taxonomists for standard genome sequencing and annotation.</title>
        <authorList>
            <consortium name="The Broad Institute Genomics Platform"/>
            <consortium name="The Broad Institute Genome Sequencing Center for Infectious Disease"/>
            <person name="Wu L."/>
            <person name="Ma J."/>
        </authorList>
    </citation>
    <scope>NUCLEOTIDE SEQUENCE [LARGE SCALE GENOMIC DNA]</scope>
    <source>
        <strain evidence="3">CCUG 37257</strain>
    </source>
</reference>
<dbReference type="Pfam" id="PF13561">
    <property type="entry name" value="adh_short_C2"/>
    <property type="match status" value="1"/>
</dbReference>
<comment type="caution">
    <text evidence="2">The sequence shown here is derived from an EMBL/GenBank/DDBJ whole genome shotgun (WGS) entry which is preliminary data.</text>
</comment>
<dbReference type="PRINTS" id="PR00080">
    <property type="entry name" value="SDRFAMILY"/>
</dbReference>
<organism evidence="2 3">
    <name type="scientific">Oceanobacillus aidingensis</name>
    <dbReference type="NCBI Taxonomy" id="645964"/>
    <lineage>
        <taxon>Bacteria</taxon>
        <taxon>Bacillati</taxon>
        <taxon>Bacillota</taxon>
        <taxon>Bacilli</taxon>
        <taxon>Bacillales</taxon>
        <taxon>Bacillaceae</taxon>
        <taxon>Oceanobacillus</taxon>
    </lineage>
</organism>